<dbReference type="EMBL" id="JAIQCJ010002147">
    <property type="protein sequence ID" value="KAJ8781174.1"/>
    <property type="molecule type" value="Genomic_DNA"/>
</dbReference>
<feature type="repeat" description="ANK" evidence="3">
    <location>
        <begin position="27"/>
        <end position="51"/>
    </location>
</feature>
<proteinExistence type="predicted"/>
<dbReference type="AlphaFoldDB" id="A0AB34GRX5"/>
<dbReference type="PANTHER" id="PTHR24198:SF184">
    <property type="entry name" value="ANKYRIN REPEAT AND SOCS BOX CONTAINING 3"/>
    <property type="match status" value="1"/>
</dbReference>
<dbReference type="PROSITE" id="PS50297">
    <property type="entry name" value="ANK_REP_REGION"/>
    <property type="match status" value="3"/>
</dbReference>
<evidence type="ECO:0000256" key="1">
    <source>
        <dbReference type="ARBA" id="ARBA00022737"/>
    </source>
</evidence>
<feature type="repeat" description="ANK" evidence="3">
    <location>
        <begin position="119"/>
        <end position="151"/>
    </location>
</feature>
<keyword evidence="5" id="KW-1185">Reference proteome</keyword>
<dbReference type="PROSITE" id="PS50088">
    <property type="entry name" value="ANK_REPEAT"/>
    <property type="match status" value="4"/>
</dbReference>
<reference evidence="4 5" key="1">
    <citation type="submission" date="2022-11" db="EMBL/GenBank/DDBJ databases">
        <title>Whole genome sequence of Eschrichtius robustus ER-17-0199.</title>
        <authorList>
            <person name="Bruniche-Olsen A."/>
            <person name="Black A.N."/>
            <person name="Fields C.J."/>
            <person name="Walden K."/>
            <person name="Dewoody J.A."/>
        </authorList>
    </citation>
    <scope>NUCLEOTIDE SEQUENCE [LARGE SCALE GENOMIC DNA]</scope>
    <source>
        <strain evidence="4">ER-17-0199</strain>
        <tissue evidence="4">Blubber</tissue>
    </source>
</reference>
<dbReference type="SMART" id="SM00248">
    <property type="entry name" value="ANK"/>
    <property type="match status" value="6"/>
</dbReference>
<feature type="repeat" description="ANK" evidence="3">
    <location>
        <begin position="86"/>
        <end position="118"/>
    </location>
</feature>
<name>A0AB34GRX5_ESCRO</name>
<dbReference type="SUPFAM" id="SSF48403">
    <property type="entry name" value="Ankyrin repeat"/>
    <property type="match status" value="1"/>
</dbReference>
<keyword evidence="1" id="KW-0677">Repeat</keyword>
<keyword evidence="2 3" id="KW-0040">ANK repeat</keyword>
<dbReference type="GO" id="GO:0005737">
    <property type="term" value="C:cytoplasm"/>
    <property type="evidence" value="ECO:0007669"/>
    <property type="project" value="TreeGrafter"/>
</dbReference>
<gene>
    <name evidence="4" type="ORF">J1605_011158</name>
</gene>
<dbReference type="Proteomes" id="UP001159641">
    <property type="component" value="Unassembled WGS sequence"/>
</dbReference>
<organism evidence="4 5">
    <name type="scientific">Eschrichtius robustus</name>
    <name type="common">California gray whale</name>
    <name type="synonym">Eschrichtius gibbosus</name>
    <dbReference type="NCBI Taxonomy" id="9764"/>
    <lineage>
        <taxon>Eukaryota</taxon>
        <taxon>Metazoa</taxon>
        <taxon>Chordata</taxon>
        <taxon>Craniata</taxon>
        <taxon>Vertebrata</taxon>
        <taxon>Euteleostomi</taxon>
        <taxon>Mammalia</taxon>
        <taxon>Eutheria</taxon>
        <taxon>Laurasiatheria</taxon>
        <taxon>Artiodactyla</taxon>
        <taxon>Whippomorpha</taxon>
        <taxon>Cetacea</taxon>
        <taxon>Mysticeti</taxon>
        <taxon>Eschrichtiidae</taxon>
        <taxon>Eschrichtius</taxon>
    </lineage>
</organism>
<evidence type="ECO:0000313" key="5">
    <source>
        <dbReference type="Proteomes" id="UP001159641"/>
    </source>
</evidence>
<sequence length="286" mass="31425">MGTSPKCPVLQTWLFTDSNFFDCCIAAVENGQIDVVRLLLHYGADVTGSHSMCGWNTLHQATFQENAEIIKLLLKKGANKECQDDFGITPLFVAAQYGKLESLSILISSGANVNCQALDKATPLFIAAQEGHTECVELLLSSGADPDLYCNEDNWQLPIHAAAQMGHTKILDLLIPLTNRICDTGPNKVSPVYSAVFGGREECLEMLLQSGYCPDAQMCLVFGFSSPVCMAFQKEIDSISDDILIFTLEFTNWRRLPPAVEKMLSARASNSSWALQQHIGNSNLPW</sequence>
<dbReference type="InterPro" id="IPR036770">
    <property type="entry name" value="Ankyrin_rpt-contain_sf"/>
</dbReference>
<dbReference type="PRINTS" id="PR01415">
    <property type="entry name" value="ANKYRIN"/>
</dbReference>
<dbReference type="Pfam" id="PF12796">
    <property type="entry name" value="Ank_2"/>
    <property type="match status" value="1"/>
</dbReference>
<dbReference type="Pfam" id="PF00023">
    <property type="entry name" value="Ank"/>
    <property type="match status" value="1"/>
</dbReference>
<evidence type="ECO:0000256" key="2">
    <source>
        <dbReference type="ARBA" id="ARBA00023043"/>
    </source>
</evidence>
<evidence type="ECO:0008006" key="6">
    <source>
        <dbReference type="Google" id="ProtNLM"/>
    </source>
</evidence>
<feature type="repeat" description="ANK" evidence="3">
    <location>
        <begin position="53"/>
        <end position="85"/>
    </location>
</feature>
<protein>
    <recommendedName>
        <fullName evidence="6">Ankyrin repeat and SOCS box protein 3</fullName>
    </recommendedName>
</protein>
<accession>A0AB34GRX5</accession>
<evidence type="ECO:0000313" key="4">
    <source>
        <dbReference type="EMBL" id="KAJ8781174.1"/>
    </source>
</evidence>
<dbReference type="PANTHER" id="PTHR24198">
    <property type="entry name" value="ANKYRIN REPEAT AND PROTEIN KINASE DOMAIN-CONTAINING PROTEIN"/>
    <property type="match status" value="1"/>
</dbReference>
<dbReference type="Gene3D" id="1.25.40.20">
    <property type="entry name" value="Ankyrin repeat-containing domain"/>
    <property type="match status" value="1"/>
</dbReference>
<comment type="caution">
    <text evidence="4">The sequence shown here is derived from an EMBL/GenBank/DDBJ whole genome shotgun (WGS) entry which is preliminary data.</text>
</comment>
<dbReference type="InterPro" id="IPR002110">
    <property type="entry name" value="Ankyrin_rpt"/>
</dbReference>
<evidence type="ECO:0000256" key="3">
    <source>
        <dbReference type="PROSITE-ProRule" id="PRU00023"/>
    </source>
</evidence>